<dbReference type="InterPro" id="IPR036010">
    <property type="entry name" value="2Fe-2S_ferredoxin-like_sf"/>
</dbReference>
<sequence>MTIEISVKRQKSKAEKPYIQKFLYTGDGNLSIADWLTETNQKEAKADRIAWECGCLEKKCGACAMLVNGYPVLACSVFLKKTVKHGKILLEPFRKFPLIKDLVVDRSTIFDTMKHMKVWISEKNSSDYLWDRELQYKAGQCLQCGCCLEVCPNFLAGKEFAGASAMVEAYRAIEQNDWDGHRNEMKQEYRKHFFTYCGQSLSCKSVCPQSLPLDTIQARVNGYK</sequence>
<comment type="cofactor">
    <cofactor evidence="1">
        <name>[3Fe-4S] cluster</name>
        <dbReference type="ChEBI" id="CHEBI:21137"/>
    </cofactor>
</comment>
<dbReference type="SUPFAM" id="SSF46548">
    <property type="entry name" value="alpha-helical ferredoxin"/>
    <property type="match status" value="1"/>
</dbReference>
<comment type="similarity">
    <text evidence="3">Belongs to the succinate dehydrogenase/fumarate reductase iron-sulfur protein family.</text>
</comment>
<dbReference type="InterPro" id="IPR017900">
    <property type="entry name" value="4Fe4S_Fe_S_CS"/>
</dbReference>
<keyword evidence="9" id="KW-0560">Oxidoreductase</keyword>
<dbReference type="PANTHER" id="PTHR11921:SF29">
    <property type="entry name" value="SUCCINATE DEHYDROGENASE [UBIQUINONE] IRON-SULFUR SUBUNIT, MITOCHONDRIAL"/>
    <property type="match status" value="1"/>
</dbReference>
<evidence type="ECO:0000256" key="2">
    <source>
        <dbReference type="ARBA" id="ARBA00001966"/>
    </source>
</evidence>
<dbReference type="InterPro" id="IPR025192">
    <property type="entry name" value="Succ_DH/fum_Rdtase_N"/>
</dbReference>
<dbReference type="InterPro" id="IPR017896">
    <property type="entry name" value="4Fe4S_Fe-S-bd"/>
</dbReference>
<keyword evidence="7" id="KW-0001">2Fe-2S</keyword>
<evidence type="ECO:0000256" key="12">
    <source>
        <dbReference type="ARBA" id="ARBA00023291"/>
    </source>
</evidence>
<dbReference type="Proteomes" id="UP001437460">
    <property type="component" value="Unassembled WGS sequence"/>
</dbReference>
<dbReference type="RefSeq" id="WP_349228329.1">
    <property type="nucleotide sequence ID" value="NZ_JBBMFJ010000002.1"/>
</dbReference>
<dbReference type="InterPro" id="IPR050573">
    <property type="entry name" value="SDH/FRD_Iron-Sulfur"/>
</dbReference>
<evidence type="ECO:0000256" key="4">
    <source>
        <dbReference type="ARBA" id="ARBA00012792"/>
    </source>
</evidence>
<dbReference type="Gene3D" id="3.10.20.30">
    <property type="match status" value="1"/>
</dbReference>
<evidence type="ECO:0000256" key="9">
    <source>
        <dbReference type="ARBA" id="ARBA00023002"/>
    </source>
</evidence>
<reference evidence="15 16" key="1">
    <citation type="submission" date="2024-03" db="EMBL/GenBank/DDBJ databases">
        <title>Human intestinal bacterial collection.</title>
        <authorList>
            <person name="Pauvert C."/>
            <person name="Hitch T.C.A."/>
            <person name="Clavel T."/>
        </authorList>
    </citation>
    <scope>NUCLEOTIDE SEQUENCE [LARGE SCALE GENOMIC DNA]</scope>
    <source>
        <strain evidence="15 16">CLA-AP-H27</strain>
    </source>
</reference>
<evidence type="ECO:0000256" key="11">
    <source>
        <dbReference type="ARBA" id="ARBA00023014"/>
    </source>
</evidence>
<keyword evidence="11" id="KW-0411">Iron-sulfur</keyword>
<dbReference type="EMBL" id="JBBMFJ010000002">
    <property type="protein sequence ID" value="MEQ2561897.1"/>
    <property type="molecule type" value="Genomic_DNA"/>
</dbReference>
<gene>
    <name evidence="15" type="ORF">WMO41_01650</name>
</gene>
<dbReference type="PROSITE" id="PS00198">
    <property type="entry name" value="4FE4S_FER_1"/>
    <property type="match status" value="1"/>
</dbReference>
<evidence type="ECO:0000256" key="5">
    <source>
        <dbReference type="ARBA" id="ARBA00022485"/>
    </source>
</evidence>
<dbReference type="Gene3D" id="1.10.1060.10">
    <property type="entry name" value="Alpha-helical ferredoxin"/>
    <property type="match status" value="1"/>
</dbReference>
<dbReference type="SUPFAM" id="SSF54292">
    <property type="entry name" value="2Fe-2S ferredoxin-like"/>
    <property type="match status" value="1"/>
</dbReference>
<evidence type="ECO:0000256" key="7">
    <source>
        <dbReference type="ARBA" id="ARBA00022714"/>
    </source>
</evidence>
<comment type="cofactor">
    <cofactor evidence="2">
        <name>[4Fe-4S] cluster</name>
        <dbReference type="ChEBI" id="CHEBI:49883"/>
    </cofactor>
</comment>
<name>A0ABV1HHV9_9FIRM</name>
<proteinExistence type="inferred from homology"/>
<organism evidence="15 16">
    <name type="scientific">Ventrimonas faecis</name>
    <dbReference type="NCBI Taxonomy" id="3133170"/>
    <lineage>
        <taxon>Bacteria</taxon>
        <taxon>Bacillati</taxon>
        <taxon>Bacillota</taxon>
        <taxon>Clostridia</taxon>
        <taxon>Lachnospirales</taxon>
        <taxon>Lachnospiraceae</taxon>
        <taxon>Ventrimonas</taxon>
    </lineage>
</organism>
<dbReference type="EC" id="1.3.5.1" evidence="4"/>
<dbReference type="Pfam" id="PF13085">
    <property type="entry name" value="Fer2_3"/>
    <property type="match status" value="1"/>
</dbReference>
<accession>A0ABV1HHV9</accession>
<keyword evidence="12" id="KW-0003">3Fe-4S</keyword>
<evidence type="ECO:0000256" key="6">
    <source>
        <dbReference type="ARBA" id="ARBA00022532"/>
    </source>
</evidence>
<dbReference type="PROSITE" id="PS51379">
    <property type="entry name" value="4FE4S_FER_2"/>
    <property type="match status" value="1"/>
</dbReference>
<evidence type="ECO:0000256" key="13">
    <source>
        <dbReference type="ARBA" id="ARBA00034078"/>
    </source>
</evidence>
<evidence type="ECO:0000256" key="3">
    <source>
        <dbReference type="ARBA" id="ARBA00009433"/>
    </source>
</evidence>
<comment type="cofactor">
    <cofactor evidence="13">
        <name>[2Fe-2S] cluster</name>
        <dbReference type="ChEBI" id="CHEBI:190135"/>
    </cofactor>
</comment>
<keyword evidence="16" id="KW-1185">Reference proteome</keyword>
<dbReference type="PANTHER" id="PTHR11921">
    <property type="entry name" value="SUCCINATE DEHYDROGENASE IRON-SULFUR PROTEIN"/>
    <property type="match status" value="1"/>
</dbReference>
<keyword evidence="5" id="KW-0004">4Fe-4S</keyword>
<comment type="caution">
    <text evidence="15">The sequence shown here is derived from an EMBL/GenBank/DDBJ whole genome shotgun (WGS) entry which is preliminary data.</text>
</comment>
<dbReference type="Pfam" id="PF13183">
    <property type="entry name" value="Fer4_8"/>
    <property type="match status" value="1"/>
</dbReference>
<evidence type="ECO:0000256" key="1">
    <source>
        <dbReference type="ARBA" id="ARBA00001927"/>
    </source>
</evidence>
<protein>
    <recommendedName>
        <fullName evidence="4">succinate dehydrogenase</fullName>
        <ecNumber evidence="4">1.3.5.1</ecNumber>
    </recommendedName>
</protein>
<evidence type="ECO:0000313" key="15">
    <source>
        <dbReference type="EMBL" id="MEQ2561897.1"/>
    </source>
</evidence>
<dbReference type="InterPro" id="IPR004489">
    <property type="entry name" value="Succ_DH/fum_Rdtase_Fe-S"/>
</dbReference>
<evidence type="ECO:0000256" key="10">
    <source>
        <dbReference type="ARBA" id="ARBA00023004"/>
    </source>
</evidence>
<dbReference type="InterPro" id="IPR009051">
    <property type="entry name" value="Helical_ferredxn"/>
</dbReference>
<evidence type="ECO:0000313" key="16">
    <source>
        <dbReference type="Proteomes" id="UP001437460"/>
    </source>
</evidence>
<dbReference type="InterPro" id="IPR012675">
    <property type="entry name" value="Beta-grasp_dom_sf"/>
</dbReference>
<evidence type="ECO:0000259" key="14">
    <source>
        <dbReference type="PROSITE" id="PS51379"/>
    </source>
</evidence>
<feature type="domain" description="4Fe-4S ferredoxin-type" evidence="14">
    <location>
        <begin position="132"/>
        <end position="160"/>
    </location>
</feature>
<keyword evidence="8" id="KW-0479">Metal-binding</keyword>
<evidence type="ECO:0000256" key="8">
    <source>
        <dbReference type="ARBA" id="ARBA00022723"/>
    </source>
</evidence>
<dbReference type="NCBIfam" id="TIGR00384">
    <property type="entry name" value="dhsB"/>
    <property type="match status" value="1"/>
</dbReference>
<keyword evidence="6" id="KW-0816">Tricarboxylic acid cycle</keyword>
<keyword evidence="10" id="KW-0408">Iron</keyword>